<name>A0A812K9U2_SYMPI</name>
<keyword evidence="4" id="KW-1185">Reference proteome</keyword>
<protein>
    <submittedName>
        <fullName evidence="3">Uncharacterized protein</fullName>
    </submittedName>
</protein>
<dbReference type="EMBL" id="CAJNIZ010003148">
    <property type="protein sequence ID" value="CAE7219177.1"/>
    <property type="molecule type" value="Genomic_DNA"/>
</dbReference>
<comment type="caution">
    <text evidence="3">The sequence shown here is derived from an EMBL/GenBank/DDBJ whole genome shotgun (WGS) entry which is preliminary data.</text>
</comment>
<keyword evidence="2" id="KW-0812">Transmembrane</keyword>
<keyword evidence="1" id="KW-0175">Coiled coil</keyword>
<accession>A0A812K9U2</accession>
<organism evidence="3 4">
    <name type="scientific">Symbiodinium pilosum</name>
    <name type="common">Dinoflagellate</name>
    <dbReference type="NCBI Taxonomy" id="2952"/>
    <lineage>
        <taxon>Eukaryota</taxon>
        <taxon>Sar</taxon>
        <taxon>Alveolata</taxon>
        <taxon>Dinophyceae</taxon>
        <taxon>Suessiales</taxon>
        <taxon>Symbiodiniaceae</taxon>
        <taxon>Symbiodinium</taxon>
    </lineage>
</organism>
<evidence type="ECO:0000256" key="1">
    <source>
        <dbReference type="SAM" id="Coils"/>
    </source>
</evidence>
<feature type="coiled-coil region" evidence="1">
    <location>
        <begin position="87"/>
        <end position="170"/>
    </location>
</feature>
<gene>
    <name evidence="3" type="ORF">SPIL2461_LOCUS2804</name>
</gene>
<evidence type="ECO:0000313" key="4">
    <source>
        <dbReference type="Proteomes" id="UP000649617"/>
    </source>
</evidence>
<feature type="transmembrane region" description="Helical" evidence="2">
    <location>
        <begin position="48"/>
        <end position="64"/>
    </location>
</feature>
<reference evidence="3" key="1">
    <citation type="submission" date="2021-02" db="EMBL/GenBank/DDBJ databases">
        <authorList>
            <person name="Dougan E. K."/>
            <person name="Rhodes N."/>
            <person name="Thang M."/>
            <person name="Chan C."/>
        </authorList>
    </citation>
    <scope>NUCLEOTIDE SEQUENCE</scope>
</reference>
<dbReference type="Proteomes" id="UP000649617">
    <property type="component" value="Unassembled WGS sequence"/>
</dbReference>
<proteinExistence type="predicted"/>
<dbReference type="AlphaFoldDB" id="A0A812K9U2"/>
<evidence type="ECO:0000313" key="3">
    <source>
        <dbReference type="EMBL" id="CAE7219177.1"/>
    </source>
</evidence>
<keyword evidence="2" id="KW-1133">Transmembrane helix</keyword>
<keyword evidence="2" id="KW-0472">Membrane</keyword>
<evidence type="ECO:0000256" key="2">
    <source>
        <dbReference type="SAM" id="Phobius"/>
    </source>
</evidence>
<sequence length="213" mass="24246">MKGAWSEENTSELANFRTTSRSVSLVKEGDLGLVATKTSGGQSNRKQYVVLGTFCILMVLLWSYQCLANILQQLAMDPDQVKLANELLKVSIERDKLKADNRKLAQERDQTKADHEQTRLEIQQLEQAAKLASMNCEQVKAEHQCRKSELPQARKERDQAQSELEQMKAHAFNNQKDCHCARTNQTRSKESSLRHEIVQLIQRSLPPELPMLG</sequence>